<dbReference type="GO" id="GO:0070979">
    <property type="term" value="P:protein K11-linked ubiquitination"/>
    <property type="evidence" value="ECO:0007669"/>
    <property type="project" value="TreeGrafter"/>
</dbReference>
<dbReference type="Pfam" id="PF25773">
    <property type="entry name" value="TPR_ANAPC2"/>
    <property type="match status" value="1"/>
</dbReference>
<dbReference type="Gene3D" id="1.10.10.10">
    <property type="entry name" value="Winged helix-like DNA-binding domain superfamily/Winged helix DNA-binding domain"/>
    <property type="match status" value="1"/>
</dbReference>
<dbReference type="EMBL" id="CAJNOQ010005312">
    <property type="protein sequence ID" value="CAF1094117.1"/>
    <property type="molecule type" value="Genomic_DNA"/>
</dbReference>
<proteinExistence type="inferred from homology"/>
<evidence type="ECO:0000256" key="3">
    <source>
        <dbReference type="ARBA" id="ARBA00022776"/>
    </source>
</evidence>
<protein>
    <recommendedName>
        <fullName evidence="1">Anaphase-promoting complex subunit 2</fullName>
    </recommendedName>
</protein>
<dbReference type="InterPro" id="IPR044554">
    <property type="entry name" value="ANAPC2"/>
</dbReference>
<evidence type="ECO:0000256" key="1">
    <source>
        <dbReference type="ARBA" id="ARBA00016068"/>
    </source>
</evidence>
<keyword evidence="5" id="KW-0131">Cell cycle</keyword>
<dbReference type="Gene3D" id="1.20.1310.10">
    <property type="entry name" value="Cullin Repeats"/>
    <property type="match status" value="1"/>
</dbReference>
<name>A0A814NLY9_9BILA</name>
<dbReference type="GO" id="GO:0005680">
    <property type="term" value="C:anaphase-promoting complex"/>
    <property type="evidence" value="ECO:0007669"/>
    <property type="project" value="TreeGrafter"/>
</dbReference>
<keyword evidence="2" id="KW-0132">Cell division</keyword>
<evidence type="ECO:0000313" key="8">
    <source>
        <dbReference type="EMBL" id="CAF1094117.1"/>
    </source>
</evidence>
<dbReference type="GO" id="GO:0007091">
    <property type="term" value="P:metaphase/anaphase transition of mitotic cell cycle"/>
    <property type="evidence" value="ECO:0007669"/>
    <property type="project" value="TreeGrafter"/>
</dbReference>
<dbReference type="Pfam" id="PF26557">
    <property type="entry name" value="Cullin_AB"/>
    <property type="match status" value="1"/>
</dbReference>
<dbReference type="Proteomes" id="UP000681722">
    <property type="component" value="Unassembled WGS sequence"/>
</dbReference>
<keyword evidence="10" id="KW-1185">Reference proteome</keyword>
<evidence type="ECO:0000256" key="5">
    <source>
        <dbReference type="ARBA" id="ARBA00023306"/>
    </source>
</evidence>
<dbReference type="InterPro" id="IPR036390">
    <property type="entry name" value="WH_DNA-bd_sf"/>
</dbReference>
<dbReference type="InterPro" id="IPR014786">
    <property type="entry name" value="ANAPC2_C"/>
</dbReference>
<dbReference type="PROSITE" id="PS50069">
    <property type="entry name" value="CULLIN_2"/>
    <property type="match status" value="1"/>
</dbReference>
<dbReference type="InterPro" id="IPR016158">
    <property type="entry name" value="Cullin_homology"/>
</dbReference>
<evidence type="ECO:0000313" key="10">
    <source>
        <dbReference type="Proteomes" id="UP000663829"/>
    </source>
</evidence>
<dbReference type="GO" id="GO:0006511">
    <property type="term" value="P:ubiquitin-dependent protein catabolic process"/>
    <property type="evidence" value="ECO:0007669"/>
    <property type="project" value="InterPro"/>
</dbReference>
<dbReference type="SMART" id="SM00182">
    <property type="entry name" value="CULLIN"/>
    <property type="match status" value="1"/>
</dbReference>
<keyword evidence="3" id="KW-0498">Mitosis</keyword>
<gene>
    <name evidence="8" type="ORF">GPM918_LOCUS18414</name>
    <name evidence="9" type="ORF">SRO942_LOCUS18411</name>
</gene>
<dbReference type="GO" id="GO:0031625">
    <property type="term" value="F:ubiquitin protein ligase binding"/>
    <property type="evidence" value="ECO:0007669"/>
    <property type="project" value="InterPro"/>
</dbReference>
<accession>A0A814NLY9</accession>
<dbReference type="SMART" id="SM01013">
    <property type="entry name" value="APC2"/>
    <property type="match status" value="1"/>
</dbReference>
<comment type="caution">
    <text evidence="8">The sequence shown here is derived from an EMBL/GenBank/DDBJ whole genome shotgun (WGS) entry which is preliminary data.</text>
</comment>
<dbReference type="OrthoDB" id="5581181at2759"/>
<dbReference type="SUPFAM" id="SSF46785">
    <property type="entry name" value="Winged helix' DNA-binding domain"/>
    <property type="match status" value="1"/>
</dbReference>
<evidence type="ECO:0000256" key="2">
    <source>
        <dbReference type="ARBA" id="ARBA00022618"/>
    </source>
</evidence>
<dbReference type="Proteomes" id="UP000663829">
    <property type="component" value="Unassembled WGS sequence"/>
</dbReference>
<dbReference type="SUPFAM" id="SSF75632">
    <property type="entry name" value="Cullin homology domain"/>
    <property type="match status" value="1"/>
</dbReference>
<dbReference type="PANTHER" id="PTHR45957">
    <property type="entry name" value="ANAPHASE-PROMOTING COMPLEX SUBUNIT 2"/>
    <property type="match status" value="1"/>
</dbReference>
<dbReference type="InterPro" id="IPR059120">
    <property type="entry name" value="Cullin-like_AB"/>
</dbReference>
<reference evidence="8" key="1">
    <citation type="submission" date="2021-02" db="EMBL/GenBank/DDBJ databases">
        <authorList>
            <person name="Nowell W R."/>
        </authorList>
    </citation>
    <scope>NUCLEOTIDE SEQUENCE</scope>
</reference>
<dbReference type="GO" id="GO:0051301">
    <property type="term" value="P:cell division"/>
    <property type="evidence" value="ECO:0007669"/>
    <property type="project" value="UniProtKB-KW"/>
</dbReference>
<dbReference type="InterPro" id="IPR036388">
    <property type="entry name" value="WH-like_DNA-bd_sf"/>
</dbReference>
<organism evidence="8 10">
    <name type="scientific">Didymodactylos carnosus</name>
    <dbReference type="NCBI Taxonomy" id="1234261"/>
    <lineage>
        <taxon>Eukaryota</taxon>
        <taxon>Metazoa</taxon>
        <taxon>Spiralia</taxon>
        <taxon>Gnathifera</taxon>
        <taxon>Rotifera</taxon>
        <taxon>Eurotatoria</taxon>
        <taxon>Bdelloidea</taxon>
        <taxon>Philodinida</taxon>
        <taxon>Philodinidae</taxon>
        <taxon>Didymodactylos</taxon>
    </lineage>
</organism>
<comment type="similarity">
    <text evidence="6">Belongs to the cullin family.</text>
</comment>
<keyword evidence="4" id="KW-0833">Ubl conjugation pathway</keyword>
<dbReference type="InterPro" id="IPR036317">
    <property type="entry name" value="Cullin_homology_sf"/>
</dbReference>
<dbReference type="AlphaFoldDB" id="A0A814NLY9"/>
<dbReference type="PANTHER" id="PTHR45957:SF1">
    <property type="entry name" value="ANAPHASE-PROMOTING COMPLEX SUBUNIT 2"/>
    <property type="match status" value="1"/>
</dbReference>
<dbReference type="Gene3D" id="3.30.230.130">
    <property type="entry name" value="Cullin, Chain C, Domain 2"/>
    <property type="match status" value="1"/>
</dbReference>
<evidence type="ECO:0000313" key="9">
    <source>
        <dbReference type="EMBL" id="CAF3859468.1"/>
    </source>
</evidence>
<dbReference type="Pfam" id="PF08672">
    <property type="entry name" value="ANAPC2"/>
    <property type="match status" value="1"/>
</dbReference>
<dbReference type="EMBL" id="CAJOBC010005312">
    <property type="protein sequence ID" value="CAF3859468.1"/>
    <property type="molecule type" value="Genomic_DNA"/>
</dbReference>
<evidence type="ECO:0000256" key="4">
    <source>
        <dbReference type="ARBA" id="ARBA00022786"/>
    </source>
</evidence>
<evidence type="ECO:0000259" key="7">
    <source>
        <dbReference type="PROSITE" id="PS50069"/>
    </source>
</evidence>
<sequence>MNQLSSIIDDLIENGEIDLILPVIKGGIKNQIEEVYFPQLCSVIENVPQSPSANDIQHVINAFLQFELLLNETNQIYIPEQYVDKEQCLNLKRYIEILPSKINRLHTIKNSFYQKFICLFEYYLACYTAIQSKTIISELIGNTLCSFCKKQIGLCTCETFYRNFEAVLNILKRLKLLTKVCQMSAIEACRHRISNFVRDTCSKYSPNECIPVLEQWYESGVHCWLEILQGYCYDELSQSSQELFDDHKRLELKNYILECYIKARSKHMFMIIIEYPESCKVLKDLKQCIKQIGHRYLIIDTVKDEFNKRLLHPGAGTTDILAAFINAIRVLRYLDSTGVMMELSCNNVKQYLARREDTIRVIVSNMNEHGVLELDELTESDGRATQMDMYDWEPEPIEALNAPDRALRTPHSRDMMSMLVSIYGHPELFVEEYVHMLADRLLSGVKVDITHEGRYVDLLKNRFGDAGLQGCDVMLKDYIDSETINGSIRKNLSEKFSLELPINALIISSQYWPEVKFSPIELPDELMAIQKAYTTAYGSIRSRRTLHWSHNYGQVKIEIEIGGKTLDFTVTPFHAAIIYKFQDKDVWTISDLSSSLKCSTACIRKRINLWQNCGLLKEESKDTYRLVEDSSKVAQNSQHTQNEMVITKCGDDENDTAENQADLDKKEHEQTIICNFIFGMLRTMTSLTLERICSLLSIYAFHGKNEKTLIEVRNILDQKVTANQLQYKNGLYTLPSSNQE</sequence>
<feature type="domain" description="Cullin family profile" evidence="7">
    <location>
        <begin position="418"/>
        <end position="611"/>
    </location>
</feature>
<dbReference type="InterPro" id="IPR057975">
    <property type="entry name" value="TPR_ANAPC2"/>
</dbReference>
<evidence type="ECO:0000256" key="6">
    <source>
        <dbReference type="PROSITE-ProRule" id="PRU00330"/>
    </source>
</evidence>